<sequence>MDFSDLVTREIDERFCYIKYDTLELIMMKENNYVNATKLCKLGGKDFHLWKHLDGSKELIEEIKRINNVWKIKSAPQDLGVPEVIITVEPEDKSDKKYEVAGSYIHQDLLYHITSWISPSFSVKVSKIVNCYIYGKYEFKVKEKENKIDELMELLYKFNDKYDKDTAKLDKYNKLMEEKYDRDIAETRELYRGQHEEVKVLKKHNKKLSNSIKRIERKYSKNANELKSKLLEVKTELKKLEEILQDKVVNISLPNKVHRMVISQNNEDSNILKLYDYKPKV</sequence>
<evidence type="ECO:0000313" key="1">
    <source>
        <dbReference type="EMBL" id="AAR83567.1"/>
    </source>
</evidence>
<proteinExistence type="predicted"/>
<dbReference type="PROSITE" id="PS51301">
    <property type="entry name" value="KILA_N"/>
    <property type="match status" value="1"/>
</dbReference>
<evidence type="ECO:0000313" key="2">
    <source>
        <dbReference type="Proteomes" id="UP000168164"/>
    </source>
</evidence>
<dbReference type="GeneID" id="2700386"/>
<reference evidence="1 2" key="1">
    <citation type="journal article" date="2004" name="J. Virol.">
        <title>The genome of canarypox virus.</title>
        <authorList>
            <person name="Tulman E.R."/>
            <person name="Afonso C.L."/>
            <person name="Lu Z."/>
            <person name="Zsak L."/>
            <person name="Kutish G.F."/>
            <person name="Rock D.L."/>
        </authorList>
    </citation>
    <scope>NUCLEOTIDE SEQUENCE [LARGE SCALE GENOMIC DNA]</scope>
    <source>
        <strain evidence="1">ATCC VR-111</strain>
    </source>
</reference>
<dbReference type="RefSeq" id="NP_955244.1">
    <property type="nucleotide sequence ID" value="NC_005309.1"/>
</dbReference>
<dbReference type="EMBL" id="AY318871">
    <property type="protein sequence ID" value="AAR83567.1"/>
    <property type="molecule type" value="Genomic_DNA"/>
</dbReference>
<accession>Q6VZC6</accession>
<dbReference type="InterPro" id="IPR018004">
    <property type="entry name" value="KilA/APSES_HTH"/>
</dbReference>
<keyword evidence="2" id="KW-1185">Reference proteome</keyword>
<dbReference type="KEGG" id="vg:2700386"/>
<dbReference type="Pfam" id="PF04383">
    <property type="entry name" value="KilA-N"/>
    <property type="match status" value="1"/>
</dbReference>
<organism evidence="1 2">
    <name type="scientific">Canarypox virus</name>
    <name type="common">CNPV</name>
    <dbReference type="NCBI Taxonomy" id="44088"/>
    <lineage>
        <taxon>Viruses</taxon>
        <taxon>Varidnaviria</taxon>
        <taxon>Bamfordvirae</taxon>
        <taxon>Nucleocytoviricota</taxon>
        <taxon>Pokkesviricetes</taxon>
        <taxon>Chitovirales</taxon>
        <taxon>Poxviridae</taxon>
        <taxon>Chordopoxvirinae</taxon>
        <taxon>Avipoxvirus</taxon>
        <taxon>Avipoxvirus canarypox</taxon>
    </lineage>
</organism>
<organismHost>
    <name type="scientific">Serinus</name>
    <dbReference type="NCBI Taxonomy" id="9134"/>
</organismHost>
<dbReference type="Proteomes" id="UP000168164">
    <property type="component" value="Segment"/>
</dbReference>
<dbReference type="InterPro" id="IPR017880">
    <property type="entry name" value="KilA_N"/>
</dbReference>
<gene>
    <name evidence="1" type="primary">CNPV221</name>
</gene>
<dbReference type="OrthoDB" id="6713at28883"/>
<protein>
    <submittedName>
        <fullName evidence="1">CNPV221 N1R/p28-like protein</fullName>
    </submittedName>
</protein>
<name>Q6VZC6_CNPV</name>